<reference evidence="2 3" key="1">
    <citation type="journal article" date="2014" name="Int. J. Syst. Evol. Microbiol.">
        <title>Listeria floridensis sp. nov., Listeria aquatica sp. nov., Listeria cornellensis sp. nov., Listeria riparia sp. nov. and Listeria grandensis sp. nov., from agricultural and natural environments.</title>
        <authorList>
            <person name="den Bakker H.C."/>
            <person name="Warchocki S."/>
            <person name="Wright E.M."/>
            <person name="Allred A.F."/>
            <person name="Ahlstrom C."/>
            <person name="Manuel C.S."/>
            <person name="Stasiewicz M.J."/>
            <person name="Burrell A."/>
            <person name="Roof S."/>
            <person name="Strawn L."/>
            <person name="Fortes E.D."/>
            <person name="Nightingale K.K."/>
            <person name="Kephart D."/>
            <person name="Wiedmann M."/>
        </authorList>
    </citation>
    <scope>NUCLEOTIDE SEQUENCE [LARGE SCALE GENOMIC DNA]</scope>
    <source>
        <strain evidence="2 3">FSL S10-1187</strain>
    </source>
</reference>
<dbReference type="Proteomes" id="UP000019249">
    <property type="component" value="Unassembled WGS sequence"/>
</dbReference>
<feature type="chain" id="PRO_5045158099" evidence="1">
    <location>
        <begin position="27"/>
        <end position="148"/>
    </location>
</feature>
<sequence>MKRLNFCSFIVLFSVFQILSPTISSAKQVPSNDSSKVYTQEIAITKEQNPRTRALSRIGTLNIWVSTKPKRLNWKITMNPPYRGTGFKGSWSIAELSHGTPTQRVNVTGMSGSITPPMLRNTYGAPLSGKVTPVGYVLGSKYLVYNNY</sequence>
<keyword evidence="3" id="KW-1185">Reference proteome</keyword>
<evidence type="ECO:0000313" key="3">
    <source>
        <dbReference type="Proteomes" id="UP000019249"/>
    </source>
</evidence>
<evidence type="ECO:0000256" key="1">
    <source>
        <dbReference type="SAM" id="SignalP"/>
    </source>
</evidence>
<evidence type="ECO:0000313" key="2">
    <source>
        <dbReference type="EMBL" id="EUJ33872.1"/>
    </source>
</evidence>
<name>A0ABP3B3J0_9LIST</name>
<feature type="signal peptide" evidence="1">
    <location>
        <begin position="1"/>
        <end position="26"/>
    </location>
</feature>
<protein>
    <submittedName>
        <fullName evidence="2">Uncharacterized protein</fullName>
    </submittedName>
</protein>
<dbReference type="EMBL" id="AODF01000001">
    <property type="protein sequence ID" value="EUJ33872.1"/>
    <property type="molecule type" value="Genomic_DNA"/>
</dbReference>
<accession>A0ABP3B3J0</accession>
<keyword evidence="1" id="KW-0732">Signal</keyword>
<gene>
    <name evidence="2" type="ORF">MFLO_01570</name>
</gene>
<comment type="caution">
    <text evidence="2">The sequence shown here is derived from an EMBL/GenBank/DDBJ whole genome shotgun (WGS) entry which is preliminary data.</text>
</comment>
<proteinExistence type="predicted"/>
<organism evidence="2 3">
    <name type="scientific">Listeria floridensis FSL S10-1187</name>
    <dbReference type="NCBI Taxonomy" id="1265817"/>
    <lineage>
        <taxon>Bacteria</taxon>
        <taxon>Bacillati</taxon>
        <taxon>Bacillota</taxon>
        <taxon>Bacilli</taxon>
        <taxon>Bacillales</taxon>
        <taxon>Listeriaceae</taxon>
        <taxon>Listeria</taxon>
    </lineage>
</organism>
<dbReference type="RefSeq" id="WP_036095814.1">
    <property type="nucleotide sequence ID" value="NZ_AODF01000001.1"/>
</dbReference>